<dbReference type="CDD" id="cd07560">
    <property type="entry name" value="Peptidase_S41_CPP"/>
    <property type="match status" value="1"/>
</dbReference>
<dbReference type="InterPro" id="IPR004447">
    <property type="entry name" value="Peptidase_S41A"/>
</dbReference>
<dbReference type="GO" id="GO:0004175">
    <property type="term" value="F:endopeptidase activity"/>
    <property type="evidence" value="ECO:0007669"/>
    <property type="project" value="TreeGrafter"/>
</dbReference>
<dbReference type="Pfam" id="PF17820">
    <property type="entry name" value="PDZ_6"/>
    <property type="match status" value="1"/>
</dbReference>
<dbReference type="NCBIfam" id="TIGR00225">
    <property type="entry name" value="prc"/>
    <property type="match status" value="1"/>
</dbReference>
<accession>A0A2M8EIY0</accession>
<dbReference type="InterPro" id="IPR005151">
    <property type="entry name" value="Tail-specific_protease"/>
</dbReference>
<evidence type="ECO:0000313" key="7">
    <source>
        <dbReference type="EMBL" id="PJC22670.1"/>
    </source>
</evidence>
<keyword evidence="4 5" id="KW-0720">Serine protease</keyword>
<dbReference type="InterPro" id="IPR041489">
    <property type="entry name" value="PDZ_6"/>
</dbReference>
<gene>
    <name evidence="7" type="ORF">CO059_02100</name>
</gene>
<dbReference type="SMART" id="SM00245">
    <property type="entry name" value="TSPc"/>
    <property type="match status" value="1"/>
</dbReference>
<feature type="domain" description="PDZ" evidence="6">
    <location>
        <begin position="108"/>
        <end position="190"/>
    </location>
</feature>
<dbReference type="Gene3D" id="3.90.226.10">
    <property type="entry name" value="2-enoyl-CoA Hydratase, Chain A, domain 1"/>
    <property type="match status" value="1"/>
</dbReference>
<evidence type="ECO:0000256" key="4">
    <source>
        <dbReference type="ARBA" id="ARBA00022825"/>
    </source>
</evidence>
<dbReference type="Gene3D" id="3.30.750.44">
    <property type="match status" value="1"/>
</dbReference>
<dbReference type="EMBL" id="PFSK01000028">
    <property type="protein sequence ID" value="PJC22670.1"/>
    <property type="molecule type" value="Genomic_DNA"/>
</dbReference>
<protein>
    <submittedName>
        <fullName evidence="7">Peptidase S41</fullName>
    </submittedName>
</protein>
<evidence type="ECO:0000256" key="3">
    <source>
        <dbReference type="ARBA" id="ARBA00022801"/>
    </source>
</evidence>
<evidence type="ECO:0000256" key="5">
    <source>
        <dbReference type="RuleBase" id="RU004404"/>
    </source>
</evidence>
<dbReference type="Pfam" id="PF03572">
    <property type="entry name" value="Peptidase_S41"/>
    <property type="match status" value="1"/>
</dbReference>
<keyword evidence="3 5" id="KW-0378">Hydrolase</keyword>
<reference evidence="8" key="1">
    <citation type="submission" date="2017-09" db="EMBL/GenBank/DDBJ databases">
        <title>Depth-based differentiation of microbial function through sediment-hosted aquifers and enrichment of novel symbionts in the deep terrestrial subsurface.</title>
        <authorList>
            <person name="Probst A.J."/>
            <person name="Ladd B."/>
            <person name="Jarett J.K."/>
            <person name="Geller-Mcgrath D.E."/>
            <person name="Sieber C.M.K."/>
            <person name="Emerson J.B."/>
            <person name="Anantharaman K."/>
            <person name="Thomas B.C."/>
            <person name="Malmstrom R."/>
            <person name="Stieglmeier M."/>
            <person name="Klingl A."/>
            <person name="Woyke T."/>
            <person name="Ryan C.M."/>
            <person name="Banfield J.F."/>
        </authorList>
    </citation>
    <scope>NUCLEOTIDE SEQUENCE [LARGE SCALE GENOMIC DNA]</scope>
</reference>
<dbReference type="GO" id="GO:0007165">
    <property type="term" value="P:signal transduction"/>
    <property type="evidence" value="ECO:0007669"/>
    <property type="project" value="TreeGrafter"/>
</dbReference>
<dbReference type="SUPFAM" id="SSF50156">
    <property type="entry name" value="PDZ domain-like"/>
    <property type="match status" value="1"/>
</dbReference>
<dbReference type="SUPFAM" id="SSF52096">
    <property type="entry name" value="ClpP/crotonase"/>
    <property type="match status" value="1"/>
</dbReference>
<dbReference type="GO" id="GO:0006508">
    <property type="term" value="P:proteolysis"/>
    <property type="evidence" value="ECO:0007669"/>
    <property type="project" value="UniProtKB-KW"/>
</dbReference>
<comment type="similarity">
    <text evidence="1 5">Belongs to the peptidase S41A family.</text>
</comment>
<dbReference type="PANTHER" id="PTHR32060:SF30">
    <property type="entry name" value="CARBOXY-TERMINAL PROCESSING PROTEASE CTPA"/>
    <property type="match status" value="1"/>
</dbReference>
<dbReference type="InterPro" id="IPR036034">
    <property type="entry name" value="PDZ_sf"/>
</dbReference>
<dbReference type="Gene3D" id="2.30.42.10">
    <property type="match status" value="1"/>
</dbReference>
<comment type="caution">
    <text evidence="7">The sequence shown here is derived from an EMBL/GenBank/DDBJ whole genome shotgun (WGS) entry which is preliminary data.</text>
</comment>
<evidence type="ECO:0000313" key="8">
    <source>
        <dbReference type="Proteomes" id="UP000228781"/>
    </source>
</evidence>
<keyword evidence="2 5" id="KW-0645">Protease</keyword>
<dbReference type="FunFam" id="2.30.42.10:FF:000063">
    <property type="entry name" value="Peptidase, S41 family"/>
    <property type="match status" value="1"/>
</dbReference>
<evidence type="ECO:0000259" key="6">
    <source>
        <dbReference type="PROSITE" id="PS50106"/>
    </source>
</evidence>
<name>A0A2M8EIY0_UNCKA</name>
<dbReference type="AlphaFoldDB" id="A0A2M8EIY0"/>
<dbReference type="Proteomes" id="UP000228781">
    <property type="component" value="Unassembled WGS sequence"/>
</dbReference>
<dbReference type="InterPro" id="IPR029045">
    <property type="entry name" value="ClpP/crotonase-like_dom_sf"/>
</dbReference>
<dbReference type="GO" id="GO:0030288">
    <property type="term" value="C:outer membrane-bounded periplasmic space"/>
    <property type="evidence" value="ECO:0007669"/>
    <property type="project" value="TreeGrafter"/>
</dbReference>
<dbReference type="PROSITE" id="PS50106">
    <property type="entry name" value="PDZ"/>
    <property type="match status" value="1"/>
</dbReference>
<dbReference type="InterPro" id="IPR001478">
    <property type="entry name" value="PDZ"/>
</dbReference>
<evidence type="ECO:0000256" key="2">
    <source>
        <dbReference type="ARBA" id="ARBA00022670"/>
    </source>
</evidence>
<dbReference type="GO" id="GO:0008236">
    <property type="term" value="F:serine-type peptidase activity"/>
    <property type="evidence" value="ECO:0007669"/>
    <property type="project" value="UniProtKB-KW"/>
</dbReference>
<organism evidence="7 8">
    <name type="scientific">candidate division WWE3 bacterium CG_4_9_14_0_2_um_filter_48_10</name>
    <dbReference type="NCBI Taxonomy" id="1975078"/>
    <lineage>
        <taxon>Bacteria</taxon>
        <taxon>Katanobacteria</taxon>
    </lineage>
</organism>
<dbReference type="PANTHER" id="PTHR32060">
    <property type="entry name" value="TAIL-SPECIFIC PROTEASE"/>
    <property type="match status" value="1"/>
</dbReference>
<dbReference type="CDD" id="cd06782">
    <property type="entry name" value="cpPDZ_CPP-like"/>
    <property type="match status" value="1"/>
</dbReference>
<evidence type="ECO:0000256" key="1">
    <source>
        <dbReference type="ARBA" id="ARBA00009179"/>
    </source>
</evidence>
<proteinExistence type="inferred from homology"/>
<sequence length="405" mass="43325">MSNKIRHFLKSNLSIIFLLLAVFLAGWTLGIVGYDLNLRLNPPSLTIENKTPSSSTIDFSLFWDVLDQINKNFLFKPLDGQKLLYGAISGLVEALGDPYTSFLTPVENTEFRRDLEGKYEGIGAELGIRNDQLIVVAPLEGSPAESAGVRAGDKILEIEGASTKGISVSEAVTKIRGAAGTVSTLTLQRGEGKPLIVKITRVEITVASVRYEEKEGGIFYLRVSRFGEGTVEEWDKVVGEIKNKDVKGLVLDLRSNPGGLLSGAVYLASEFISSGAVVIEEGGDGSRQTLKATSTKNGRAFVGMRVVVLVDEGSASASEILAAALRERIGAKLVGETTFGKGTVQDAADLSGGSGLHLTVAKWLTPSGKWINETGLKPDFEVVLTEADTDAGRDPQLDKALELLL</sequence>
<dbReference type="SMART" id="SM00228">
    <property type="entry name" value="PDZ"/>
    <property type="match status" value="1"/>
</dbReference>